<name>A0A077Z3B2_TRITR</name>
<keyword evidence="2" id="KW-1185">Reference proteome</keyword>
<reference evidence="1" key="1">
    <citation type="submission" date="2014-01" db="EMBL/GenBank/DDBJ databases">
        <authorList>
            <person name="Aslett M."/>
        </authorList>
    </citation>
    <scope>NUCLEOTIDE SEQUENCE</scope>
</reference>
<proteinExistence type="predicted"/>
<reference evidence="1" key="2">
    <citation type="submission" date="2014-03" db="EMBL/GenBank/DDBJ databases">
        <title>The whipworm genome and dual-species transcriptomics of an intimate host-pathogen interaction.</title>
        <authorList>
            <person name="Foth B.J."/>
            <person name="Tsai I.J."/>
            <person name="Reid A.J."/>
            <person name="Bancroft A.J."/>
            <person name="Nichol S."/>
            <person name="Tracey A."/>
            <person name="Holroyd N."/>
            <person name="Cotton J.A."/>
            <person name="Stanley E.J."/>
            <person name="Zarowiecki M."/>
            <person name="Liu J.Z."/>
            <person name="Huckvale T."/>
            <person name="Cooper P.J."/>
            <person name="Grencis R.K."/>
            <person name="Berriman M."/>
        </authorList>
    </citation>
    <scope>NUCLEOTIDE SEQUENCE [LARGE SCALE GENOMIC DNA]</scope>
</reference>
<sequence length="154" mass="16832">MIFKFTYVLLKGYTVALIEATRGRAVWRHLSARPRIDARFRALEKDGGEIAKAQQESASSAYIPKMGSPWRHTSAAIRLVASALENGNKKRGRNSACAASSAIRNRGLSAKETGPPTAHLRSKRCAADIRSPWLPLKGEIKSADSNTNLPNAYI</sequence>
<gene>
    <name evidence="1" type="ORF">TTRE_0000146301</name>
</gene>
<dbReference type="Proteomes" id="UP000030665">
    <property type="component" value="Unassembled WGS sequence"/>
</dbReference>
<evidence type="ECO:0000313" key="1">
    <source>
        <dbReference type="EMBL" id="CDW53200.1"/>
    </source>
</evidence>
<organism evidence="1 2">
    <name type="scientific">Trichuris trichiura</name>
    <name type="common">Whipworm</name>
    <name type="synonym">Trichocephalus trichiurus</name>
    <dbReference type="NCBI Taxonomy" id="36087"/>
    <lineage>
        <taxon>Eukaryota</taxon>
        <taxon>Metazoa</taxon>
        <taxon>Ecdysozoa</taxon>
        <taxon>Nematoda</taxon>
        <taxon>Enoplea</taxon>
        <taxon>Dorylaimia</taxon>
        <taxon>Trichinellida</taxon>
        <taxon>Trichuridae</taxon>
        <taxon>Trichuris</taxon>
    </lineage>
</organism>
<accession>A0A077Z3B2</accession>
<dbReference type="AlphaFoldDB" id="A0A077Z3B2"/>
<dbReference type="EMBL" id="HG805844">
    <property type="protein sequence ID" value="CDW53200.1"/>
    <property type="molecule type" value="Genomic_DNA"/>
</dbReference>
<evidence type="ECO:0000313" key="2">
    <source>
        <dbReference type="Proteomes" id="UP000030665"/>
    </source>
</evidence>
<protein>
    <submittedName>
        <fullName evidence="1">Uncharacterized protein</fullName>
    </submittedName>
</protein>